<organism evidence="5 7">
    <name type="scientific">Staphylococcus microti</name>
    <dbReference type="NCBI Taxonomy" id="569857"/>
    <lineage>
        <taxon>Bacteria</taxon>
        <taxon>Bacillati</taxon>
        <taxon>Bacillota</taxon>
        <taxon>Bacilli</taxon>
        <taxon>Bacillales</taxon>
        <taxon>Staphylococcaceae</taxon>
        <taxon>Staphylococcus</taxon>
    </lineage>
</organism>
<dbReference type="GO" id="GO:0000287">
    <property type="term" value="F:magnesium ion binding"/>
    <property type="evidence" value="ECO:0007669"/>
    <property type="project" value="TreeGrafter"/>
</dbReference>
<dbReference type="PANTHER" id="PTHR10000">
    <property type="entry name" value="PHOSPHOSERINE PHOSPHATASE"/>
    <property type="match status" value="1"/>
</dbReference>
<dbReference type="Pfam" id="PF05116">
    <property type="entry name" value="S6PP"/>
    <property type="match status" value="1"/>
</dbReference>
<evidence type="ECO:0000313" key="5">
    <source>
        <dbReference type="EMBL" id="SUM56659.1"/>
    </source>
</evidence>
<keyword evidence="6" id="KW-1185">Reference proteome</keyword>
<dbReference type="Gene3D" id="3.30.70.1410">
    <property type="entry name" value="yhjk (haloacid dehalogenase-like hydrolase protein) domain"/>
    <property type="match status" value="1"/>
</dbReference>
<dbReference type="EMBL" id="UHDT01000001">
    <property type="protein sequence ID" value="SUM56659.1"/>
    <property type="molecule type" value="Genomic_DNA"/>
</dbReference>
<evidence type="ECO:0000259" key="3">
    <source>
        <dbReference type="Pfam" id="PF05116"/>
    </source>
</evidence>
<dbReference type="InterPro" id="IPR036412">
    <property type="entry name" value="HAD-like_sf"/>
</dbReference>
<dbReference type="GO" id="GO:0016791">
    <property type="term" value="F:phosphatase activity"/>
    <property type="evidence" value="ECO:0007669"/>
    <property type="project" value="UniProtKB-ARBA"/>
</dbReference>
<dbReference type="Gene3D" id="3.40.50.1000">
    <property type="entry name" value="HAD superfamily/HAD-like"/>
    <property type="match status" value="1"/>
</dbReference>
<dbReference type="SUPFAM" id="SSF56784">
    <property type="entry name" value="HAD-like"/>
    <property type="match status" value="1"/>
</dbReference>
<proteinExistence type="inferred from homology"/>
<comment type="similarity">
    <text evidence="1">Belongs to the HAD-like hydrolase superfamily.</text>
</comment>
<dbReference type="InterPro" id="IPR006380">
    <property type="entry name" value="SPP-like_dom"/>
</dbReference>
<dbReference type="NCBIfam" id="TIGR01484">
    <property type="entry name" value="HAD-SF-IIB"/>
    <property type="match status" value="1"/>
</dbReference>
<gene>
    <name evidence="5" type="ORF">NCTC13832_00315</name>
    <name evidence="4" type="ORF">TP70_03245</name>
</gene>
<keyword evidence="2 5" id="KW-0378">Hydrolase</keyword>
<dbReference type="RefSeq" id="WP_044359281.1">
    <property type="nucleotide sequence ID" value="NZ_JXWY01000019.1"/>
</dbReference>
<name>A0A0D6XTY9_9STAP</name>
<dbReference type="Proteomes" id="UP000032366">
    <property type="component" value="Unassembled WGS sequence"/>
</dbReference>
<dbReference type="EMBL" id="JXWY01000019">
    <property type="protein sequence ID" value="KIX91323.1"/>
    <property type="molecule type" value="Genomic_DNA"/>
</dbReference>
<evidence type="ECO:0000313" key="6">
    <source>
        <dbReference type="Proteomes" id="UP000032366"/>
    </source>
</evidence>
<dbReference type="InterPro" id="IPR023214">
    <property type="entry name" value="HAD_sf"/>
</dbReference>
<reference evidence="5 7" key="2">
    <citation type="submission" date="2018-06" db="EMBL/GenBank/DDBJ databases">
        <authorList>
            <consortium name="Pathogen Informatics"/>
            <person name="Doyle S."/>
        </authorList>
    </citation>
    <scope>NUCLEOTIDE SEQUENCE [LARGE SCALE GENOMIC DNA]</scope>
    <source>
        <strain evidence="5 7">NCTC13832</strain>
    </source>
</reference>
<feature type="domain" description="Sucrose phosphatase-like" evidence="3">
    <location>
        <begin position="3"/>
        <end position="243"/>
    </location>
</feature>
<evidence type="ECO:0000256" key="1">
    <source>
        <dbReference type="ARBA" id="ARBA00007958"/>
    </source>
</evidence>
<evidence type="ECO:0000313" key="4">
    <source>
        <dbReference type="EMBL" id="KIX91323.1"/>
    </source>
</evidence>
<dbReference type="Proteomes" id="UP000254100">
    <property type="component" value="Unassembled WGS sequence"/>
</dbReference>
<dbReference type="STRING" id="569857.TP70_03245"/>
<dbReference type="PANTHER" id="PTHR10000:SF57">
    <property type="entry name" value="KANOSAMINE-6-PHOSPHATE PHOSPHATASE"/>
    <property type="match status" value="1"/>
</dbReference>
<dbReference type="EC" id="3.-.-.-" evidence="5"/>
<evidence type="ECO:0000256" key="2">
    <source>
        <dbReference type="ARBA" id="ARBA00022801"/>
    </source>
</evidence>
<dbReference type="AlphaFoldDB" id="A0A0D6XTY9"/>
<accession>A0A0D6XTY9</accession>
<evidence type="ECO:0000313" key="7">
    <source>
        <dbReference type="Proteomes" id="UP000254100"/>
    </source>
</evidence>
<dbReference type="OrthoDB" id="9781413at2"/>
<dbReference type="GO" id="GO:0005829">
    <property type="term" value="C:cytosol"/>
    <property type="evidence" value="ECO:0007669"/>
    <property type="project" value="TreeGrafter"/>
</dbReference>
<sequence>MKKRLILCDFDETYFKHNTQSDDFSALREMESVLSDASLYQNVVVAILTGSTLESVMTKMQSIDMQFKPKHIFSDLSTKMYTWQNNGYVASDEYQKNVLSERFLLTDILAILHKVSTKYQVDFIPQKAFGENDTHYNFYFHSLKDVNKDRIILRDLVEYAQSKGYTVKYNRCNPLAGDPENAYDIDFIPKNSGKLYATQFLMDSYNISKKDVIGFGDSGNDEEFLSYLKHAFVMSNSSDTHMKQKFSKTQFPYYKGISTHVHEFLED</sequence>
<protein>
    <submittedName>
        <fullName evidence="5">Hydrolase</fullName>
        <ecNumber evidence="5">3.-.-.-</ecNumber>
    </submittedName>
</protein>
<reference evidence="4 6" key="1">
    <citation type="submission" date="2015-01" db="EMBL/GenBank/DDBJ databases">
        <authorList>
            <person name="Guo J."/>
        </authorList>
    </citation>
    <scope>NUCLEOTIDE SEQUENCE [LARGE SCALE GENOMIC DNA]</scope>
    <source>
        <strain evidence="4 6">DSM 22147</strain>
    </source>
</reference>
<dbReference type="InterPro" id="IPR006379">
    <property type="entry name" value="HAD-SF_hydro_IIB"/>
</dbReference>